<dbReference type="PRINTS" id="PR00111">
    <property type="entry name" value="ABHYDROLASE"/>
</dbReference>
<accession>A0ABZ2W631</accession>
<dbReference type="GO" id="GO:0016787">
    <property type="term" value="F:hydrolase activity"/>
    <property type="evidence" value="ECO:0007669"/>
    <property type="project" value="UniProtKB-KW"/>
</dbReference>
<keyword evidence="3" id="KW-1185">Reference proteome</keyword>
<dbReference type="PANTHER" id="PTHR45763:SF46">
    <property type="entry name" value="AB HYDROLASE-1 DOMAIN-CONTAINING PROTEIN"/>
    <property type="match status" value="1"/>
</dbReference>
<dbReference type="PANTHER" id="PTHR45763">
    <property type="entry name" value="HYDROLASE, ALPHA/BETA FOLD FAMILY PROTEIN, EXPRESSED-RELATED"/>
    <property type="match status" value="1"/>
</dbReference>
<evidence type="ECO:0000259" key="1">
    <source>
        <dbReference type="Pfam" id="PF00561"/>
    </source>
</evidence>
<sequence length="314" mass="35917">MTSTRPTSVPAGNSDHHIRLQDGRRLAYTDLGDPRGYPILFGHGMPGCRLEGHFLHERARHQGFRIITPDRPGIGLSDYRERRTLRNYPEDIRQLIDALKLPRFSYIGWSSGGSRALACGYALSDRMDLGVCLSGYTHFREFPGHHRLIEGTRWPGPGLMRLSPALLKLVVRLVVWISLRHPSLYMREAKHLVSEQDRSLLRACLRGEYFRRDQLECLQSGGQAIATDLLTELADWGFKLKGVKVPILVYQGQQDPFIPVDYARHLADNLPDADLTLMPDAGHLYPLSGRFQEHLFQRLNHYLNNQHRELQTEP</sequence>
<dbReference type="Pfam" id="PF00561">
    <property type="entry name" value="Abhydrolase_1"/>
    <property type="match status" value="1"/>
</dbReference>
<protein>
    <submittedName>
        <fullName evidence="2">Alpha/beta hydrolase</fullName>
    </submittedName>
</protein>
<dbReference type="Gene3D" id="3.40.50.1820">
    <property type="entry name" value="alpha/beta hydrolase"/>
    <property type="match status" value="1"/>
</dbReference>
<dbReference type="InterPro" id="IPR000073">
    <property type="entry name" value="AB_hydrolase_1"/>
</dbReference>
<name>A0ABZ2W631_9GAMM</name>
<evidence type="ECO:0000313" key="3">
    <source>
        <dbReference type="Proteomes" id="UP001475781"/>
    </source>
</evidence>
<dbReference type="InterPro" id="IPR029058">
    <property type="entry name" value="AB_hydrolase_fold"/>
</dbReference>
<dbReference type="Proteomes" id="UP001475781">
    <property type="component" value="Chromosome"/>
</dbReference>
<reference evidence="2 3" key="1">
    <citation type="submission" date="2022-07" db="EMBL/GenBank/DDBJ databases">
        <title>A copper resistant bacterium isolated from sediment samples of deep sea hydrothermal areas.</title>
        <authorList>
            <person name="Zeng X."/>
        </authorList>
    </citation>
    <scope>NUCLEOTIDE SEQUENCE [LARGE SCALE GENOMIC DNA]</scope>
    <source>
        <strain evidence="3">CuT 6</strain>
    </source>
</reference>
<keyword evidence="2" id="KW-0378">Hydrolase</keyword>
<evidence type="ECO:0000313" key="2">
    <source>
        <dbReference type="EMBL" id="WZF90022.1"/>
    </source>
</evidence>
<dbReference type="RefSeq" id="WP_341582445.1">
    <property type="nucleotide sequence ID" value="NZ_CP101118.1"/>
</dbReference>
<gene>
    <name evidence="2" type="ORF">NLK58_07470</name>
</gene>
<dbReference type="SUPFAM" id="SSF53474">
    <property type="entry name" value="alpha/beta-Hydrolases"/>
    <property type="match status" value="1"/>
</dbReference>
<feature type="domain" description="AB hydrolase-1" evidence="1">
    <location>
        <begin position="37"/>
        <end position="284"/>
    </location>
</feature>
<organism evidence="2 3">
    <name type="scientific">Marinobacter metalliresistant</name>
    <dbReference type="NCBI Taxonomy" id="2961995"/>
    <lineage>
        <taxon>Bacteria</taxon>
        <taxon>Pseudomonadati</taxon>
        <taxon>Pseudomonadota</taxon>
        <taxon>Gammaproteobacteria</taxon>
        <taxon>Pseudomonadales</taxon>
        <taxon>Marinobacteraceae</taxon>
        <taxon>Marinobacter</taxon>
    </lineage>
</organism>
<proteinExistence type="predicted"/>
<dbReference type="EMBL" id="CP101118">
    <property type="protein sequence ID" value="WZF90022.1"/>
    <property type="molecule type" value="Genomic_DNA"/>
</dbReference>